<reference evidence="1 2" key="1">
    <citation type="submission" date="2014-04" db="EMBL/GenBank/DDBJ databases">
        <authorList>
            <consortium name="DOE Joint Genome Institute"/>
            <person name="Kuo A."/>
            <person name="Kohler A."/>
            <person name="Jargeat P."/>
            <person name="Nagy L.G."/>
            <person name="Floudas D."/>
            <person name="Copeland A."/>
            <person name="Barry K.W."/>
            <person name="Cichocki N."/>
            <person name="Veneault-Fourrey C."/>
            <person name="LaButti K."/>
            <person name="Lindquist E.A."/>
            <person name="Lipzen A."/>
            <person name="Lundell T."/>
            <person name="Morin E."/>
            <person name="Murat C."/>
            <person name="Sun H."/>
            <person name="Tunlid A."/>
            <person name="Henrissat B."/>
            <person name="Grigoriev I.V."/>
            <person name="Hibbett D.S."/>
            <person name="Martin F."/>
            <person name="Nordberg H.P."/>
            <person name="Cantor M.N."/>
            <person name="Hua S.X."/>
        </authorList>
    </citation>
    <scope>NUCLEOTIDE SEQUENCE [LARGE SCALE GENOMIC DNA]</scope>
    <source>
        <strain evidence="1 2">Ve08.2h10</strain>
    </source>
</reference>
<sequence length="80" mass="9368">MPSFEVNGLLPTKTPNGLEKALEANTYVWCHPLSELRPNLWRFEEFVRDNAWKWVGCESQSNKDYAEVDKRRAMQGIIVR</sequence>
<dbReference type="EMBL" id="KN824921">
    <property type="protein sequence ID" value="KIK97760.1"/>
    <property type="molecule type" value="Genomic_DNA"/>
</dbReference>
<keyword evidence="2" id="KW-1185">Reference proteome</keyword>
<proteinExistence type="predicted"/>
<name>A0A0D0EBK1_9AGAM</name>
<reference evidence="2" key="2">
    <citation type="submission" date="2015-01" db="EMBL/GenBank/DDBJ databases">
        <title>Evolutionary Origins and Diversification of the Mycorrhizal Mutualists.</title>
        <authorList>
            <consortium name="DOE Joint Genome Institute"/>
            <consortium name="Mycorrhizal Genomics Consortium"/>
            <person name="Kohler A."/>
            <person name="Kuo A."/>
            <person name="Nagy L.G."/>
            <person name="Floudas D."/>
            <person name="Copeland A."/>
            <person name="Barry K.W."/>
            <person name="Cichocki N."/>
            <person name="Veneault-Fourrey C."/>
            <person name="LaButti K."/>
            <person name="Lindquist E.A."/>
            <person name="Lipzen A."/>
            <person name="Lundell T."/>
            <person name="Morin E."/>
            <person name="Murat C."/>
            <person name="Riley R."/>
            <person name="Ohm R."/>
            <person name="Sun H."/>
            <person name="Tunlid A."/>
            <person name="Henrissat B."/>
            <person name="Grigoriev I.V."/>
            <person name="Hibbett D.S."/>
            <person name="Martin F."/>
        </authorList>
    </citation>
    <scope>NUCLEOTIDE SEQUENCE [LARGE SCALE GENOMIC DNA]</scope>
    <source>
        <strain evidence="2">Ve08.2h10</strain>
    </source>
</reference>
<evidence type="ECO:0000313" key="1">
    <source>
        <dbReference type="EMBL" id="KIK97760.1"/>
    </source>
</evidence>
<accession>A0A0D0EBK1</accession>
<dbReference type="OrthoDB" id="1044435at2759"/>
<organism evidence="1 2">
    <name type="scientific">Paxillus rubicundulus Ve08.2h10</name>
    <dbReference type="NCBI Taxonomy" id="930991"/>
    <lineage>
        <taxon>Eukaryota</taxon>
        <taxon>Fungi</taxon>
        <taxon>Dikarya</taxon>
        <taxon>Basidiomycota</taxon>
        <taxon>Agaricomycotina</taxon>
        <taxon>Agaricomycetes</taxon>
        <taxon>Agaricomycetidae</taxon>
        <taxon>Boletales</taxon>
        <taxon>Paxilineae</taxon>
        <taxon>Paxillaceae</taxon>
        <taxon>Paxillus</taxon>
    </lineage>
</organism>
<dbReference type="Proteomes" id="UP000054538">
    <property type="component" value="Unassembled WGS sequence"/>
</dbReference>
<dbReference type="InParanoid" id="A0A0D0EBK1"/>
<dbReference type="HOGENOM" id="CLU_196214_0_0_1"/>
<evidence type="ECO:0000313" key="2">
    <source>
        <dbReference type="Proteomes" id="UP000054538"/>
    </source>
</evidence>
<protein>
    <submittedName>
        <fullName evidence="1">Unplaced genomic scaffold scaffold_99, whole genome shotgun sequence</fullName>
    </submittedName>
</protein>
<gene>
    <name evidence="1" type="ORF">PAXRUDRAFT_135642</name>
</gene>
<dbReference type="AlphaFoldDB" id="A0A0D0EBK1"/>